<keyword evidence="4" id="KW-0378">Hydrolase</keyword>
<gene>
    <name evidence="9" type="ORF">JHC10_01500</name>
    <name evidence="10" type="ORF">JHC11_12040</name>
</gene>
<feature type="domain" description="DDH" evidence="6">
    <location>
        <begin position="87"/>
        <end position="225"/>
    </location>
</feature>
<evidence type="ECO:0000256" key="1">
    <source>
        <dbReference type="ARBA" id="ARBA00005915"/>
    </source>
</evidence>
<evidence type="ECO:0000313" key="12">
    <source>
        <dbReference type="Proteomes" id="UP000655994"/>
    </source>
</evidence>
<evidence type="ECO:0000313" key="11">
    <source>
        <dbReference type="Proteomes" id="UP000621390"/>
    </source>
</evidence>
<evidence type="ECO:0000313" key="9">
    <source>
        <dbReference type="EMBL" id="MBJ7265611.1"/>
    </source>
</evidence>
<sequence>MKTEARAHDAEMHAAAKAHGLSPIQAIIIGNRAKEIRTATKDVDEKDALDAVIDAQLGHLTHPGQLIDGTKAAERIAKAIIERQHIVSLNDFDNDGTTSSAVIFSALVDVFGLPEKYVTTVIGNRFTDGYGLSEPMRDKILALSEKPDLVITADCGSSDEERIKTLTNAGIDVIVTDHHQIPEDGPPKSAFAFVNPTQKNDQTDSTIAGVGVAWLVMCLVRSALIRTGRPEYEGLPKLGYLLDYVALGTVADCVSLASPTNRAFVRYGLMLINTFKRPCWRVAKEQLNLSAIAEGELGYQIGPRINARSRMSDANAAALFLRSMNEAEVTRCFIAMDNDNESRKSIEKQMNELAFAQVKEKNNTRCSVAYHDTFHEGVQGIVASRLAEAFGKPSVVMSPSTSHPDAYKLSARTRGAIHICDAIIRVNELDANKSDPIVRSAGGHRGACGGVVNAARIDEFEALFSIAIKEQLEDVLEPIIHVDGSLIEHESNISVSTYKAIKALGPYGEGFPLPIWKETARVSSIRPVGKKNKVHLKVSVQLSNGNNYDGIWFNALENEETPLPANEGDTVEIAFKLDLNTFRGETNIQLLIEDLQI</sequence>
<dbReference type="InterPro" id="IPR038763">
    <property type="entry name" value="DHH_sf"/>
</dbReference>
<feature type="domain" description="DHHA1" evidence="7">
    <location>
        <begin position="366"/>
        <end position="465"/>
    </location>
</feature>
<dbReference type="SUPFAM" id="SSF64182">
    <property type="entry name" value="DHH phosphoesterases"/>
    <property type="match status" value="1"/>
</dbReference>
<dbReference type="EMBL" id="JAEMOP010000009">
    <property type="protein sequence ID" value="MBJ7316715.1"/>
    <property type="molecule type" value="Genomic_DNA"/>
</dbReference>
<dbReference type="Pfam" id="PF01368">
    <property type="entry name" value="DHH"/>
    <property type="match status" value="1"/>
</dbReference>
<evidence type="ECO:0000256" key="4">
    <source>
        <dbReference type="ARBA" id="ARBA00022801"/>
    </source>
</evidence>
<dbReference type="EMBL" id="JAEMOS010000002">
    <property type="protein sequence ID" value="MBJ7265611.1"/>
    <property type="molecule type" value="Genomic_DNA"/>
</dbReference>
<dbReference type="AlphaFoldDB" id="A0A8I1GAZ8"/>
<dbReference type="InterPro" id="IPR041122">
    <property type="entry name" value="RecJ_OB"/>
</dbReference>
<dbReference type="InterPro" id="IPR003156">
    <property type="entry name" value="DHHA1_dom"/>
</dbReference>
<keyword evidence="12" id="KW-1185">Reference proteome</keyword>
<keyword evidence="5" id="KW-0269">Exonuclease</keyword>
<reference evidence="10 12" key="1">
    <citation type="submission" date="2020-09" db="EMBL/GenBank/DDBJ databases">
        <title>Draft Genomes of Bacterial Isolates from North Pond Shallow Sediments.</title>
        <authorList>
            <person name="Kiel Reese B."/>
            <person name="Mullis M."/>
            <person name="Weisend R.E."/>
        </authorList>
    </citation>
    <scope>NUCLEOTIDE SEQUENCE</scope>
    <source>
        <strain evidence="10">KJE-2</strain>
        <strain evidence="9 12">KJE-3</strain>
    </source>
</reference>
<protein>
    <recommendedName>
        <fullName evidence="2">Single-stranded-DNA-specific exonuclease RecJ</fullName>
    </recommendedName>
</protein>
<organism evidence="10 11">
    <name type="scientific">Idiomarina abyssalis</name>
    <dbReference type="NCBI Taxonomy" id="86102"/>
    <lineage>
        <taxon>Bacteria</taxon>
        <taxon>Pseudomonadati</taxon>
        <taxon>Pseudomonadota</taxon>
        <taxon>Gammaproteobacteria</taxon>
        <taxon>Alteromonadales</taxon>
        <taxon>Idiomarinaceae</taxon>
        <taxon>Idiomarina</taxon>
    </lineage>
</organism>
<dbReference type="Proteomes" id="UP000621390">
    <property type="component" value="Unassembled WGS sequence"/>
</dbReference>
<dbReference type="Pfam" id="PF17768">
    <property type="entry name" value="RecJ_OB"/>
    <property type="match status" value="1"/>
</dbReference>
<dbReference type="Proteomes" id="UP000655994">
    <property type="component" value="Unassembled WGS sequence"/>
</dbReference>
<comment type="similarity">
    <text evidence="1">Belongs to the RecJ family.</text>
</comment>
<dbReference type="InterPro" id="IPR051673">
    <property type="entry name" value="SSDNA_exonuclease_RecJ"/>
</dbReference>
<dbReference type="Gene3D" id="2.40.50.460">
    <property type="match status" value="1"/>
</dbReference>
<evidence type="ECO:0000256" key="2">
    <source>
        <dbReference type="ARBA" id="ARBA00019841"/>
    </source>
</evidence>
<dbReference type="Pfam" id="PF02272">
    <property type="entry name" value="DHHA1"/>
    <property type="match status" value="1"/>
</dbReference>
<keyword evidence="3" id="KW-0540">Nuclease</keyword>
<accession>A0A8I1GAZ8</accession>
<evidence type="ECO:0000256" key="3">
    <source>
        <dbReference type="ARBA" id="ARBA00022722"/>
    </source>
</evidence>
<evidence type="ECO:0000259" key="7">
    <source>
        <dbReference type="Pfam" id="PF02272"/>
    </source>
</evidence>
<evidence type="ECO:0000259" key="8">
    <source>
        <dbReference type="Pfam" id="PF17768"/>
    </source>
</evidence>
<feature type="domain" description="RecJ OB" evidence="8">
    <location>
        <begin position="491"/>
        <end position="594"/>
    </location>
</feature>
<dbReference type="InterPro" id="IPR001667">
    <property type="entry name" value="DDH_dom"/>
</dbReference>
<dbReference type="GO" id="GO:0003676">
    <property type="term" value="F:nucleic acid binding"/>
    <property type="evidence" value="ECO:0007669"/>
    <property type="project" value="InterPro"/>
</dbReference>
<dbReference type="PANTHER" id="PTHR30255">
    <property type="entry name" value="SINGLE-STRANDED-DNA-SPECIFIC EXONUCLEASE RECJ"/>
    <property type="match status" value="1"/>
</dbReference>
<evidence type="ECO:0000313" key="10">
    <source>
        <dbReference type="EMBL" id="MBJ7316715.1"/>
    </source>
</evidence>
<dbReference type="PANTHER" id="PTHR30255:SF2">
    <property type="entry name" value="SINGLE-STRANDED-DNA-SPECIFIC EXONUCLEASE RECJ"/>
    <property type="match status" value="1"/>
</dbReference>
<evidence type="ECO:0000259" key="6">
    <source>
        <dbReference type="Pfam" id="PF01368"/>
    </source>
</evidence>
<dbReference type="GO" id="GO:0004527">
    <property type="term" value="F:exonuclease activity"/>
    <property type="evidence" value="ECO:0007669"/>
    <property type="project" value="UniProtKB-KW"/>
</dbReference>
<dbReference type="RefSeq" id="WP_199493555.1">
    <property type="nucleotide sequence ID" value="NZ_JAEMOP010000009.1"/>
</dbReference>
<evidence type="ECO:0000256" key="5">
    <source>
        <dbReference type="ARBA" id="ARBA00022839"/>
    </source>
</evidence>
<comment type="caution">
    <text evidence="10">The sequence shown here is derived from an EMBL/GenBank/DDBJ whole genome shotgun (WGS) entry which is preliminary data.</text>
</comment>
<proteinExistence type="inferred from homology"/>
<name>A0A8I1GAZ8_9GAMM</name>
<dbReference type="Gene3D" id="3.90.1640.30">
    <property type="match status" value="1"/>
</dbReference>